<evidence type="ECO:0000259" key="15">
    <source>
        <dbReference type="Pfam" id="PF07715"/>
    </source>
</evidence>
<evidence type="ECO:0000256" key="9">
    <source>
        <dbReference type="ARBA" id="ARBA00023136"/>
    </source>
</evidence>
<evidence type="ECO:0000256" key="2">
    <source>
        <dbReference type="ARBA" id="ARBA00022448"/>
    </source>
</evidence>
<protein>
    <submittedName>
        <fullName evidence="16">TonB-dependent receptor</fullName>
    </submittedName>
</protein>
<keyword evidence="6" id="KW-0408">Iron</keyword>
<evidence type="ECO:0000256" key="4">
    <source>
        <dbReference type="ARBA" id="ARBA00022496"/>
    </source>
</evidence>
<evidence type="ECO:0000256" key="6">
    <source>
        <dbReference type="ARBA" id="ARBA00023004"/>
    </source>
</evidence>
<keyword evidence="2 11" id="KW-0813">Transport</keyword>
<dbReference type="Proteomes" id="UP000600799">
    <property type="component" value="Unassembled WGS sequence"/>
</dbReference>
<evidence type="ECO:0000256" key="13">
    <source>
        <dbReference type="SAM" id="SignalP"/>
    </source>
</evidence>
<comment type="caution">
    <text evidence="16">The sequence shown here is derived from an EMBL/GenBank/DDBJ whole genome shotgun (WGS) entry which is preliminary data.</text>
</comment>
<keyword evidence="7" id="KW-0406">Ion transport</keyword>
<dbReference type="PANTHER" id="PTHR32552:SF81">
    <property type="entry name" value="TONB-DEPENDENT OUTER MEMBRANE RECEPTOR"/>
    <property type="match status" value="1"/>
</dbReference>
<evidence type="ECO:0000256" key="10">
    <source>
        <dbReference type="ARBA" id="ARBA00023237"/>
    </source>
</evidence>
<keyword evidence="3 11" id="KW-1134">Transmembrane beta strand</keyword>
<dbReference type="EMBL" id="JADQDC010000001">
    <property type="protein sequence ID" value="MBF9149580.1"/>
    <property type="molecule type" value="Genomic_DNA"/>
</dbReference>
<dbReference type="Pfam" id="PF00593">
    <property type="entry name" value="TonB_dep_Rec_b-barrel"/>
    <property type="match status" value="1"/>
</dbReference>
<gene>
    <name evidence="16" type="ORF">I2488_01050</name>
</gene>
<name>A0ABS0HBC9_9SPHN</name>
<feature type="chain" id="PRO_5045835460" evidence="13">
    <location>
        <begin position="23"/>
        <end position="858"/>
    </location>
</feature>
<feature type="domain" description="TonB-dependent receptor plug" evidence="15">
    <location>
        <begin position="47"/>
        <end position="156"/>
    </location>
</feature>
<dbReference type="Pfam" id="PF07715">
    <property type="entry name" value="Plug"/>
    <property type="match status" value="1"/>
</dbReference>
<sequence length="858" mass="92762">MMKLLRAGASLLALSLSGTAFAQDAAEEKTPTTDEIVVTAQFRAQNLQDTPLAITAVSGELLESRGQTNVSEIAAQAPNVTLKPQGQELGPGIIAFIRGVGQTDPNFALEPGVGMYIDDVYLPTLTGSLLDLTDLDRVEVLRGPQGTLAGRNSLGGSIKLYSKKPEGSNTGSIEVTYGRFNRLDARGLFDVKLGSNLFMRVAGVTKNSDGFVKLLDYNLTHPGTNVPTFAKGADPVLGTLGGQSYAAGKVSLRWQPTDTIDINLSGDYTRERNEPGANVLLYANTSAVFDGPNATFTGGRPFLVGTNGAGIPLNCAFVPNGVNSCDTITGYDRRYISYATYADPARPDSQMPYKPTFNDPHSDLDNYGAALTIDVDLSDQLKLKSITSWRKYTADWSYDSDGSPIANNNLNQTQKNRQWSQELRLSGKVLDDKLDFTVGGFYFDTRGTFTGRINLNYAGIDFLHGPDPTPAKNKALFANFTYALSDAANLTGGIRQSWDEKDYGYVRRNPDGTAIQGPCNFFLGAPTAGPTGLGNQPNCLLFGLNGLKASFRDSRVDWRVAADYRFSPEFLFYAQVSTGYRAGGVNPRPFFPSQATAFKPETITAYEAGFKSDLFDRKLRLNVSAFFNDYKNIILSSVNCLDLATAGPGGSSQATPCLRPSNVGSAHVKGFEVETLIRPIDNFTIDGSLSYLDFQYQNVDTLSTGVTLKDVTPYTPKWKAAFGVQYDIPDVLKGVVTLRLDGAYQSKIYTEAANIDSLPVSSTVAANSPVTPSPFSNAGGGGPITTLRLSNRIDGYFLANARVGWQSDEKTWGVTLEVQNLTNKYYFNTLLQEAFGAGTASGAPGRPRTWSVSVRRTF</sequence>
<keyword evidence="9 11" id="KW-0472">Membrane</keyword>
<dbReference type="InterPro" id="IPR036942">
    <property type="entry name" value="Beta-barrel_TonB_sf"/>
</dbReference>
<organism evidence="16 17">
    <name type="scientific">Novosphingobium jiangmenense</name>
    <dbReference type="NCBI Taxonomy" id="2791981"/>
    <lineage>
        <taxon>Bacteria</taxon>
        <taxon>Pseudomonadati</taxon>
        <taxon>Pseudomonadota</taxon>
        <taxon>Alphaproteobacteria</taxon>
        <taxon>Sphingomonadales</taxon>
        <taxon>Sphingomonadaceae</taxon>
        <taxon>Novosphingobium</taxon>
    </lineage>
</organism>
<feature type="domain" description="TonB-dependent receptor-like beta-barrel" evidence="14">
    <location>
        <begin position="335"/>
        <end position="821"/>
    </location>
</feature>
<evidence type="ECO:0000256" key="12">
    <source>
        <dbReference type="RuleBase" id="RU003357"/>
    </source>
</evidence>
<keyword evidence="13" id="KW-0732">Signal</keyword>
<evidence type="ECO:0000256" key="8">
    <source>
        <dbReference type="ARBA" id="ARBA00023077"/>
    </source>
</evidence>
<comment type="subcellular location">
    <subcellularLocation>
        <location evidence="1 11">Cell outer membrane</location>
        <topology evidence="1 11">Multi-pass membrane protein</topology>
    </subcellularLocation>
</comment>
<evidence type="ECO:0000256" key="5">
    <source>
        <dbReference type="ARBA" id="ARBA00022692"/>
    </source>
</evidence>
<dbReference type="InterPro" id="IPR039426">
    <property type="entry name" value="TonB-dep_rcpt-like"/>
</dbReference>
<keyword evidence="10 11" id="KW-0998">Cell outer membrane</keyword>
<dbReference type="PROSITE" id="PS52016">
    <property type="entry name" value="TONB_DEPENDENT_REC_3"/>
    <property type="match status" value="1"/>
</dbReference>
<keyword evidence="17" id="KW-1185">Reference proteome</keyword>
<evidence type="ECO:0000256" key="7">
    <source>
        <dbReference type="ARBA" id="ARBA00023065"/>
    </source>
</evidence>
<evidence type="ECO:0000313" key="16">
    <source>
        <dbReference type="EMBL" id="MBF9149580.1"/>
    </source>
</evidence>
<feature type="signal peptide" evidence="13">
    <location>
        <begin position="1"/>
        <end position="22"/>
    </location>
</feature>
<keyword evidence="8 12" id="KW-0798">TonB box</keyword>
<keyword evidence="16" id="KW-0675">Receptor</keyword>
<comment type="similarity">
    <text evidence="11 12">Belongs to the TonB-dependent receptor family.</text>
</comment>
<dbReference type="SUPFAM" id="SSF56935">
    <property type="entry name" value="Porins"/>
    <property type="match status" value="1"/>
</dbReference>
<evidence type="ECO:0000259" key="14">
    <source>
        <dbReference type="Pfam" id="PF00593"/>
    </source>
</evidence>
<evidence type="ECO:0000256" key="3">
    <source>
        <dbReference type="ARBA" id="ARBA00022452"/>
    </source>
</evidence>
<dbReference type="InterPro" id="IPR012910">
    <property type="entry name" value="Plug_dom"/>
</dbReference>
<evidence type="ECO:0000256" key="1">
    <source>
        <dbReference type="ARBA" id="ARBA00004571"/>
    </source>
</evidence>
<evidence type="ECO:0000256" key="11">
    <source>
        <dbReference type="PROSITE-ProRule" id="PRU01360"/>
    </source>
</evidence>
<dbReference type="InterPro" id="IPR000531">
    <property type="entry name" value="Beta-barrel_TonB"/>
</dbReference>
<dbReference type="Gene3D" id="2.40.170.20">
    <property type="entry name" value="TonB-dependent receptor, beta-barrel domain"/>
    <property type="match status" value="3"/>
</dbReference>
<dbReference type="PANTHER" id="PTHR32552">
    <property type="entry name" value="FERRICHROME IRON RECEPTOR-RELATED"/>
    <property type="match status" value="1"/>
</dbReference>
<evidence type="ECO:0000313" key="17">
    <source>
        <dbReference type="Proteomes" id="UP000600799"/>
    </source>
</evidence>
<keyword evidence="5 11" id="KW-0812">Transmembrane</keyword>
<accession>A0ABS0HBC9</accession>
<keyword evidence="4" id="KW-0410">Iron transport</keyword>
<reference evidence="16 17" key="1">
    <citation type="submission" date="2020-11" db="EMBL/GenBank/DDBJ databases">
        <title>The genome sequence of Novosphingobium sp. 1Y9A.</title>
        <authorList>
            <person name="Liu Y."/>
        </authorList>
    </citation>
    <scope>NUCLEOTIDE SEQUENCE [LARGE SCALE GENOMIC DNA]</scope>
    <source>
        <strain evidence="16 17">1Y9A</strain>
    </source>
</reference>
<proteinExistence type="inferred from homology"/>